<accession>A0A9P6I8H0</accession>
<evidence type="ECO:0000256" key="3">
    <source>
        <dbReference type="ARBA" id="ARBA00022617"/>
    </source>
</evidence>
<evidence type="ECO:0000256" key="1">
    <source>
        <dbReference type="ARBA" id="ARBA00001971"/>
    </source>
</evidence>
<gene>
    <name evidence="9" type="ORF">CkaCkLH20_03376</name>
</gene>
<dbReference type="GO" id="GO:0016705">
    <property type="term" value="F:oxidoreductase activity, acting on paired donors, with incorporation or reduction of molecular oxygen"/>
    <property type="evidence" value="ECO:0007669"/>
    <property type="project" value="InterPro"/>
</dbReference>
<dbReference type="InterPro" id="IPR017972">
    <property type="entry name" value="Cyt_P450_CS"/>
</dbReference>
<protein>
    <recommendedName>
        <fullName evidence="11">Cytochrome P450 monooxygenase TRI13</fullName>
    </recommendedName>
</protein>
<dbReference type="PANTHER" id="PTHR24305:SF232">
    <property type="entry name" value="P450, PUTATIVE (EUROFUNG)-RELATED"/>
    <property type="match status" value="1"/>
</dbReference>
<evidence type="ECO:0000256" key="6">
    <source>
        <dbReference type="ARBA" id="ARBA00023033"/>
    </source>
</evidence>
<dbReference type="PRINTS" id="PR00385">
    <property type="entry name" value="P450"/>
</dbReference>
<keyword evidence="8" id="KW-0560">Oxidoreductase</keyword>
<dbReference type="InterPro" id="IPR050121">
    <property type="entry name" value="Cytochrome_P450_monoxygenase"/>
</dbReference>
<dbReference type="Proteomes" id="UP000781932">
    <property type="component" value="Unassembled WGS sequence"/>
</dbReference>
<evidence type="ECO:0008006" key="11">
    <source>
        <dbReference type="Google" id="ProtNLM"/>
    </source>
</evidence>
<dbReference type="OrthoDB" id="1470350at2759"/>
<dbReference type="SUPFAM" id="SSF48264">
    <property type="entry name" value="Cytochrome P450"/>
    <property type="match status" value="1"/>
</dbReference>
<dbReference type="AlphaFoldDB" id="A0A9P6I8H0"/>
<evidence type="ECO:0000313" key="10">
    <source>
        <dbReference type="Proteomes" id="UP000781932"/>
    </source>
</evidence>
<dbReference type="GO" id="GO:0020037">
    <property type="term" value="F:heme binding"/>
    <property type="evidence" value="ECO:0007669"/>
    <property type="project" value="InterPro"/>
</dbReference>
<dbReference type="GO" id="GO:0005506">
    <property type="term" value="F:iron ion binding"/>
    <property type="evidence" value="ECO:0007669"/>
    <property type="project" value="InterPro"/>
</dbReference>
<comment type="caution">
    <text evidence="9">The sequence shown here is derived from an EMBL/GenBank/DDBJ whole genome shotgun (WGS) entry which is preliminary data.</text>
</comment>
<evidence type="ECO:0000256" key="5">
    <source>
        <dbReference type="ARBA" id="ARBA00023004"/>
    </source>
</evidence>
<dbReference type="PRINTS" id="PR00465">
    <property type="entry name" value="EP450IV"/>
</dbReference>
<keyword evidence="4 7" id="KW-0479">Metal-binding</keyword>
<keyword evidence="10" id="KW-1185">Reference proteome</keyword>
<dbReference type="InterPro" id="IPR002403">
    <property type="entry name" value="Cyt_P450_E_grp-IV"/>
</dbReference>
<reference evidence="9" key="2">
    <citation type="submission" date="2020-11" db="EMBL/GenBank/DDBJ databases">
        <title>Whole genome sequencing of Colletotrichum sp.</title>
        <authorList>
            <person name="Li H."/>
        </authorList>
    </citation>
    <scope>NUCLEOTIDE SEQUENCE</scope>
    <source>
        <strain evidence="9">CkLH20</strain>
    </source>
</reference>
<keyword evidence="5 7" id="KW-0408">Iron</keyword>
<dbReference type="GeneID" id="62159169"/>
<dbReference type="PANTHER" id="PTHR24305">
    <property type="entry name" value="CYTOCHROME P450"/>
    <property type="match status" value="1"/>
</dbReference>
<keyword evidence="3 7" id="KW-0349">Heme</keyword>
<dbReference type="Gene3D" id="1.10.630.10">
    <property type="entry name" value="Cytochrome P450"/>
    <property type="match status" value="1"/>
</dbReference>
<keyword evidence="6 8" id="KW-0503">Monooxygenase</keyword>
<evidence type="ECO:0000313" key="9">
    <source>
        <dbReference type="EMBL" id="KAF9879143.1"/>
    </source>
</evidence>
<feature type="binding site" description="axial binding residue" evidence="7">
    <location>
        <position position="522"/>
    </location>
    <ligand>
        <name>heme</name>
        <dbReference type="ChEBI" id="CHEBI:30413"/>
    </ligand>
    <ligandPart>
        <name>Fe</name>
        <dbReference type="ChEBI" id="CHEBI:18248"/>
    </ligandPart>
</feature>
<organism evidence="9 10">
    <name type="scientific">Colletotrichum karsti</name>
    <dbReference type="NCBI Taxonomy" id="1095194"/>
    <lineage>
        <taxon>Eukaryota</taxon>
        <taxon>Fungi</taxon>
        <taxon>Dikarya</taxon>
        <taxon>Ascomycota</taxon>
        <taxon>Pezizomycotina</taxon>
        <taxon>Sordariomycetes</taxon>
        <taxon>Hypocreomycetidae</taxon>
        <taxon>Glomerellales</taxon>
        <taxon>Glomerellaceae</taxon>
        <taxon>Colletotrichum</taxon>
        <taxon>Colletotrichum boninense species complex</taxon>
    </lineage>
</organism>
<dbReference type="RefSeq" id="XP_038748604.1">
    <property type="nucleotide sequence ID" value="XM_038886095.1"/>
</dbReference>
<dbReference type="EMBL" id="JAATWM020000008">
    <property type="protein sequence ID" value="KAF9879143.1"/>
    <property type="molecule type" value="Genomic_DNA"/>
</dbReference>
<reference evidence="9" key="1">
    <citation type="submission" date="2020-03" db="EMBL/GenBank/DDBJ databases">
        <authorList>
            <person name="He L."/>
        </authorList>
    </citation>
    <scope>NUCLEOTIDE SEQUENCE</scope>
    <source>
        <strain evidence="9">CkLH20</strain>
    </source>
</reference>
<dbReference type="GO" id="GO:0004497">
    <property type="term" value="F:monooxygenase activity"/>
    <property type="evidence" value="ECO:0007669"/>
    <property type="project" value="UniProtKB-KW"/>
</dbReference>
<evidence type="ECO:0000256" key="8">
    <source>
        <dbReference type="RuleBase" id="RU000461"/>
    </source>
</evidence>
<comment type="similarity">
    <text evidence="2 8">Belongs to the cytochrome P450 family.</text>
</comment>
<name>A0A9P6I8H0_9PEZI</name>
<evidence type="ECO:0000256" key="7">
    <source>
        <dbReference type="PIRSR" id="PIRSR602403-1"/>
    </source>
</evidence>
<dbReference type="Pfam" id="PF00067">
    <property type="entry name" value="p450"/>
    <property type="match status" value="2"/>
</dbReference>
<dbReference type="PROSITE" id="PS00086">
    <property type="entry name" value="CYTOCHROME_P450"/>
    <property type="match status" value="1"/>
</dbReference>
<comment type="cofactor">
    <cofactor evidence="1 7">
        <name>heme</name>
        <dbReference type="ChEBI" id="CHEBI:30413"/>
    </cofactor>
</comment>
<proteinExistence type="inferred from homology"/>
<dbReference type="InterPro" id="IPR001128">
    <property type="entry name" value="Cyt_P450"/>
</dbReference>
<sequence length="577" mass="65747">MSPVIATITPTTLLIAVAALSSYTIYLWLLPKPIPGIPYNEEAGRIVMGDIPSLLESQKQDISLWRWVASQCEKLQSPIIQLWLRPFSRPLVIVADFREAEDISMRRAKEFDRADSLDSIFGPIFPQFHMLMKTGDPLYKRQRKWLQDLMTPAFLHNVAAEPIYQNVLKVVELWEHKARLAEQRPFEAFEDIYYGALDAVLSFSFGGSFAYTAVPARLEMISSLPDIEKPTSANYPVIFPEEPRNEFVEAVLTLAESVEEARRAVFPKIRSWYMHRTSRIKEAKRIRDQFINHEIDVAVRRLEADEPVTSAVEHMIHREQLFAEKEGRIPAYKSIGMHSEVFGFLMAGHETSATTFGWGLKFLTDNQNAQRNLRGQLHKYLSTVVAEKRQPTCEEITRTSIPYLDATLEEILRCAGTTSVTDRQALQNTTILGHHIPKDTNVVMVTIGESIMKPEFEIPESKRTKSALDVANRIRTWKASPYPVTEFRPERWLVSAKDGSDETVFDATAGPQMAFGLGPRACFGRRLAYLELRMFTALLIWNFEFLPCPSELSSYSGYDGLTVKPRQCYVRLSKASL</sequence>
<dbReference type="InterPro" id="IPR036396">
    <property type="entry name" value="Cyt_P450_sf"/>
</dbReference>
<evidence type="ECO:0000256" key="2">
    <source>
        <dbReference type="ARBA" id="ARBA00010617"/>
    </source>
</evidence>
<evidence type="ECO:0000256" key="4">
    <source>
        <dbReference type="ARBA" id="ARBA00022723"/>
    </source>
</evidence>